<evidence type="ECO:0000313" key="12">
    <source>
        <dbReference type="Proteomes" id="UP000245783"/>
    </source>
</evidence>
<evidence type="ECO:0000256" key="7">
    <source>
        <dbReference type="ARBA" id="ARBA00023288"/>
    </source>
</evidence>
<evidence type="ECO:0000256" key="9">
    <source>
        <dbReference type="SAM" id="Phobius"/>
    </source>
</evidence>
<dbReference type="AlphaFoldDB" id="A0A316W9U0"/>
<dbReference type="PANTHER" id="PTHR34992">
    <property type="entry name" value="HYPHAL ANASTAMOSIS-7 PROTEIN"/>
    <property type="match status" value="1"/>
</dbReference>
<dbReference type="PANTHER" id="PTHR34992:SF5">
    <property type="entry name" value="ANCHORED PROTEIN, PUTATIVE (AFU_ORTHOLOGUE AFUA_6G02800)-RELATED"/>
    <property type="match status" value="1"/>
</dbReference>
<keyword evidence="12" id="KW-1185">Reference proteome</keyword>
<sequence>MSQRPTGSTMGPAAFMWPADRPWAAEYDNVPPCGSSAGVGERTPFPLTDGRLAMITQNETTAVHMSISYDNNPTSLSQFETFYTPNEVDLDLGHTCVWAPDPPANVTAGTNATFSLMYVANAVNEAPAQVFYACTDVTFVEPAAFAATGIAVPCFNATREAPAGDTVTTESGTTLTNPHVDSSAQGSGGLTGGQIAGAVVGSVAGAALLLGLAFALFKRRHAKAEARASTDPFNAGSRMEQSSDGSNSLASRSLSEMKQAH</sequence>
<keyword evidence="4" id="KW-0732">Signal</keyword>
<feature type="domain" description="Copper acquisition factor BIM1-like" evidence="10">
    <location>
        <begin position="10"/>
        <end position="158"/>
    </location>
</feature>
<keyword evidence="2" id="KW-1003">Cell membrane</keyword>
<dbReference type="InParanoid" id="A0A316W9U0"/>
<dbReference type="OrthoDB" id="2146436at2759"/>
<keyword evidence="6" id="KW-0325">Glycoprotein</keyword>
<dbReference type="Proteomes" id="UP000245783">
    <property type="component" value="Unassembled WGS sequence"/>
</dbReference>
<keyword evidence="5 9" id="KW-0472">Membrane</keyword>
<gene>
    <name evidence="11" type="ORF">IE81DRAFT_364747</name>
</gene>
<feature type="region of interest" description="Disordered" evidence="8">
    <location>
        <begin position="227"/>
        <end position="261"/>
    </location>
</feature>
<keyword evidence="9" id="KW-1133">Transmembrane helix</keyword>
<keyword evidence="9" id="KW-0812">Transmembrane</keyword>
<proteinExistence type="predicted"/>
<dbReference type="EMBL" id="KZ819359">
    <property type="protein sequence ID" value="PWN44763.1"/>
    <property type="molecule type" value="Genomic_DNA"/>
</dbReference>
<reference evidence="11 12" key="1">
    <citation type="journal article" date="2018" name="Mol. Biol. Evol.">
        <title>Broad Genomic Sampling Reveals a Smut Pathogenic Ancestry of the Fungal Clade Ustilaginomycotina.</title>
        <authorList>
            <person name="Kijpornyongpan T."/>
            <person name="Mondo S.J."/>
            <person name="Barry K."/>
            <person name="Sandor L."/>
            <person name="Lee J."/>
            <person name="Lipzen A."/>
            <person name="Pangilinan J."/>
            <person name="LaButti K."/>
            <person name="Hainaut M."/>
            <person name="Henrissat B."/>
            <person name="Grigoriev I.V."/>
            <person name="Spatafora J.W."/>
            <person name="Aime M.C."/>
        </authorList>
    </citation>
    <scope>NUCLEOTIDE SEQUENCE [LARGE SCALE GENOMIC DNA]</scope>
    <source>
        <strain evidence="11 12">MCA 4658</strain>
    </source>
</reference>
<dbReference type="Pfam" id="PF20238">
    <property type="entry name" value="BIM1-like_dom"/>
    <property type="match status" value="1"/>
</dbReference>
<feature type="compositionally biased region" description="Polar residues" evidence="8">
    <location>
        <begin position="166"/>
        <end position="185"/>
    </location>
</feature>
<evidence type="ECO:0000256" key="8">
    <source>
        <dbReference type="SAM" id="MobiDB-lite"/>
    </source>
</evidence>
<accession>A0A316W9U0</accession>
<evidence type="ECO:0000256" key="2">
    <source>
        <dbReference type="ARBA" id="ARBA00022475"/>
    </source>
</evidence>
<protein>
    <recommendedName>
        <fullName evidence="10">Copper acquisition factor BIM1-like domain-containing protein</fullName>
    </recommendedName>
</protein>
<dbReference type="CDD" id="cd21176">
    <property type="entry name" value="LPMO_auxiliary-like"/>
    <property type="match status" value="1"/>
</dbReference>
<dbReference type="GO" id="GO:0005886">
    <property type="term" value="C:plasma membrane"/>
    <property type="evidence" value="ECO:0007669"/>
    <property type="project" value="UniProtKB-SubCell"/>
</dbReference>
<evidence type="ECO:0000256" key="4">
    <source>
        <dbReference type="ARBA" id="ARBA00022729"/>
    </source>
</evidence>
<feature type="compositionally biased region" description="Polar residues" evidence="8">
    <location>
        <begin position="239"/>
        <end position="261"/>
    </location>
</feature>
<feature type="region of interest" description="Disordered" evidence="8">
    <location>
        <begin position="163"/>
        <end position="187"/>
    </location>
</feature>
<evidence type="ECO:0000256" key="6">
    <source>
        <dbReference type="ARBA" id="ARBA00023180"/>
    </source>
</evidence>
<dbReference type="RefSeq" id="XP_025371923.1">
    <property type="nucleotide sequence ID" value="XM_025516884.1"/>
</dbReference>
<comment type="subcellular location">
    <subcellularLocation>
        <location evidence="1">Cell membrane</location>
        <topology evidence="1">Lipid-anchor</topology>
        <topology evidence="1">GPI-anchor</topology>
    </subcellularLocation>
</comment>
<name>A0A316W9U0_9BASI</name>
<keyword evidence="3" id="KW-0336">GPI-anchor</keyword>
<organism evidence="11 12">
    <name type="scientific">Ceraceosorus guamensis</name>
    <dbReference type="NCBI Taxonomy" id="1522189"/>
    <lineage>
        <taxon>Eukaryota</taxon>
        <taxon>Fungi</taxon>
        <taxon>Dikarya</taxon>
        <taxon>Basidiomycota</taxon>
        <taxon>Ustilaginomycotina</taxon>
        <taxon>Exobasidiomycetes</taxon>
        <taxon>Ceraceosorales</taxon>
        <taxon>Ceraceosoraceae</taxon>
        <taxon>Ceraceosorus</taxon>
    </lineage>
</organism>
<evidence type="ECO:0000256" key="3">
    <source>
        <dbReference type="ARBA" id="ARBA00022622"/>
    </source>
</evidence>
<dbReference type="InterPro" id="IPR046530">
    <property type="entry name" value="BIM1-like_dom"/>
</dbReference>
<evidence type="ECO:0000256" key="5">
    <source>
        <dbReference type="ARBA" id="ARBA00023136"/>
    </source>
</evidence>
<keyword evidence="7" id="KW-0449">Lipoprotein</keyword>
<dbReference type="GeneID" id="37038754"/>
<evidence type="ECO:0000256" key="1">
    <source>
        <dbReference type="ARBA" id="ARBA00004609"/>
    </source>
</evidence>
<dbReference type="STRING" id="1522189.A0A316W9U0"/>
<dbReference type="GO" id="GO:0098552">
    <property type="term" value="C:side of membrane"/>
    <property type="evidence" value="ECO:0007669"/>
    <property type="project" value="UniProtKB-KW"/>
</dbReference>
<evidence type="ECO:0000259" key="10">
    <source>
        <dbReference type="Pfam" id="PF20238"/>
    </source>
</evidence>
<evidence type="ECO:0000313" key="11">
    <source>
        <dbReference type="EMBL" id="PWN44763.1"/>
    </source>
</evidence>
<feature type="transmembrane region" description="Helical" evidence="9">
    <location>
        <begin position="195"/>
        <end position="217"/>
    </location>
</feature>
<dbReference type="InterPro" id="IPR046936">
    <property type="entry name" value="BIM1-like"/>
</dbReference>